<name>A0A9D4B8A4_9SAUR</name>
<accession>A0A9D4B8A4</accession>
<comment type="caution">
    <text evidence="1">The sequence shown here is derived from an EMBL/GenBank/DDBJ whole genome shotgun (WGS) entry which is preliminary data.</text>
</comment>
<dbReference type="AlphaFoldDB" id="A0A9D4B8A4"/>
<feature type="non-terminal residue" evidence="1">
    <location>
        <position position="1"/>
    </location>
</feature>
<sequence length="76" mass="8223">QHQTAAVFGQSKRLTLAPPCEDALTILIIAALKKSLAYTKGSKMLLGKDVEKVIPQVWSGVIAGNENDREMDGPMQ</sequence>
<dbReference type="EMBL" id="JAHDVG010000465">
    <property type="protein sequence ID" value="KAH1184140.1"/>
    <property type="molecule type" value="Genomic_DNA"/>
</dbReference>
<feature type="non-terminal residue" evidence="1">
    <location>
        <position position="76"/>
    </location>
</feature>
<gene>
    <name evidence="1" type="ORF">KIL84_014756</name>
</gene>
<proteinExistence type="predicted"/>
<keyword evidence="2" id="KW-1185">Reference proteome</keyword>
<dbReference type="Proteomes" id="UP000827986">
    <property type="component" value="Unassembled WGS sequence"/>
</dbReference>
<protein>
    <submittedName>
        <fullName evidence="1">Uncharacterized protein</fullName>
    </submittedName>
</protein>
<evidence type="ECO:0000313" key="1">
    <source>
        <dbReference type="EMBL" id="KAH1184140.1"/>
    </source>
</evidence>
<organism evidence="1 2">
    <name type="scientific">Mauremys mutica</name>
    <name type="common">yellowpond turtle</name>
    <dbReference type="NCBI Taxonomy" id="74926"/>
    <lineage>
        <taxon>Eukaryota</taxon>
        <taxon>Metazoa</taxon>
        <taxon>Chordata</taxon>
        <taxon>Craniata</taxon>
        <taxon>Vertebrata</taxon>
        <taxon>Euteleostomi</taxon>
        <taxon>Archelosauria</taxon>
        <taxon>Testudinata</taxon>
        <taxon>Testudines</taxon>
        <taxon>Cryptodira</taxon>
        <taxon>Durocryptodira</taxon>
        <taxon>Testudinoidea</taxon>
        <taxon>Geoemydidae</taxon>
        <taxon>Geoemydinae</taxon>
        <taxon>Mauremys</taxon>
    </lineage>
</organism>
<evidence type="ECO:0000313" key="2">
    <source>
        <dbReference type="Proteomes" id="UP000827986"/>
    </source>
</evidence>
<reference evidence="1" key="1">
    <citation type="submission" date="2021-09" db="EMBL/GenBank/DDBJ databases">
        <title>The genome of Mauremys mutica provides insights into the evolution of semi-aquatic lifestyle.</title>
        <authorList>
            <person name="Gong S."/>
            <person name="Gao Y."/>
        </authorList>
    </citation>
    <scope>NUCLEOTIDE SEQUENCE</scope>
    <source>
        <strain evidence="1">MM-2020</strain>
        <tissue evidence="1">Muscle</tissue>
    </source>
</reference>